<feature type="region of interest" description="Disordered" evidence="8">
    <location>
        <begin position="1461"/>
        <end position="1520"/>
    </location>
</feature>
<feature type="region of interest" description="Disordered" evidence="8">
    <location>
        <begin position="296"/>
        <end position="325"/>
    </location>
</feature>
<keyword evidence="2" id="KW-0493">Microtubule</keyword>
<feature type="domain" description="Calponin-homology (CH)" evidence="9">
    <location>
        <begin position="467"/>
        <end position="587"/>
    </location>
</feature>
<feature type="domain" description="Kinesin motor" evidence="10">
    <location>
        <begin position="873"/>
        <end position="1219"/>
    </location>
</feature>
<feature type="compositionally biased region" description="Basic and acidic residues" evidence="8">
    <location>
        <begin position="738"/>
        <end position="753"/>
    </location>
</feature>
<evidence type="ECO:0000259" key="9">
    <source>
        <dbReference type="PROSITE" id="PS50021"/>
    </source>
</evidence>
<evidence type="ECO:0000256" key="4">
    <source>
        <dbReference type="ARBA" id="ARBA00022840"/>
    </source>
</evidence>
<comment type="similarity">
    <text evidence="1">Belongs to the TRAFAC class myosin-kinesin ATPase superfamily. Kinesin family. KIN-14 subfamily.</text>
</comment>
<evidence type="ECO:0000313" key="12">
    <source>
        <dbReference type="Proteomes" id="UP000501690"/>
    </source>
</evidence>
<evidence type="ECO:0000256" key="3">
    <source>
        <dbReference type="ARBA" id="ARBA00022741"/>
    </source>
</evidence>
<dbReference type="GO" id="GO:0007018">
    <property type="term" value="P:microtubule-based movement"/>
    <property type="evidence" value="ECO:0007669"/>
    <property type="project" value="InterPro"/>
</dbReference>
<dbReference type="PROSITE" id="PS50067">
    <property type="entry name" value="KINESIN_MOTOR_2"/>
    <property type="match status" value="1"/>
</dbReference>
<dbReference type="InterPro" id="IPR001715">
    <property type="entry name" value="CH_dom"/>
</dbReference>
<dbReference type="Pfam" id="PF00225">
    <property type="entry name" value="Kinesin"/>
    <property type="match status" value="1"/>
</dbReference>
<dbReference type="PANTHER" id="PTHR47972">
    <property type="entry name" value="KINESIN-LIKE PROTEIN KLP-3"/>
    <property type="match status" value="1"/>
</dbReference>
<evidence type="ECO:0000259" key="10">
    <source>
        <dbReference type="PROSITE" id="PS50067"/>
    </source>
</evidence>
<feature type="compositionally biased region" description="Low complexity" evidence="8">
    <location>
        <begin position="1488"/>
        <end position="1499"/>
    </location>
</feature>
<feature type="binding site" evidence="7">
    <location>
        <begin position="956"/>
        <end position="963"/>
    </location>
    <ligand>
        <name>ATP</name>
        <dbReference type="ChEBI" id="CHEBI:30616"/>
    </ligand>
</feature>
<feature type="region of interest" description="Disordered" evidence="8">
    <location>
        <begin position="1251"/>
        <end position="1449"/>
    </location>
</feature>
<feature type="compositionally biased region" description="Pro residues" evidence="8">
    <location>
        <begin position="1475"/>
        <end position="1487"/>
    </location>
</feature>
<keyword evidence="3 7" id="KW-0547">Nucleotide-binding</keyword>
<feature type="compositionally biased region" description="Basic and acidic residues" evidence="8">
    <location>
        <begin position="1391"/>
        <end position="1404"/>
    </location>
</feature>
<feature type="compositionally biased region" description="Polar residues" evidence="8">
    <location>
        <begin position="1346"/>
        <end position="1358"/>
    </location>
</feature>
<dbReference type="InterPro" id="IPR019821">
    <property type="entry name" value="Kinesin_motor_CS"/>
</dbReference>
<dbReference type="SUPFAM" id="SSF47576">
    <property type="entry name" value="Calponin-homology domain, CH-domain"/>
    <property type="match status" value="2"/>
</dbReference>
<evidence type="ECO:0000256" key="2">
    <source>
        <dbReference type="ARBA" id="ARBA00022701"/>
    </source>
</evidence>
<keyword evidence="6 7" id="KW-0505">Motor protein</keyword>
<dbReference type="InterPro" id="IPR027417">
    <property type="entry name" value="P-loop_NTPase"/>
</dbReference>
<dbReference type="Gene3D" id="3.40.850.10">
    <property type="entry name" value="Kinesin motor domain"/>
    <property type="match status" value="1"/>
</dbReference>
<keyword evidence="12" id="KW-1185">Reference proteome</keyword>
<dbReference type="InterPro" id="IPR036872">
    <property type="entry name" value="CH_dom_sf"/>
</dbReference>
<gene>
    <name evidence="11" type="ORF">DEO72_LG6g3151</name>
</gene>
<dbReference type="GO" id="GO:0005874">
    <property type="term" value="C:microtubule"/>
    <property type="evidence" value="ECO:0007669"/>
    <property type="project" value="UniProtKB-KW"/>
</dbReference>
<dbReference type="Pfam" id="PF00307">
    <property type="entry name" value="CH"/>
    <property type="match status" value="2"/>
</dbReference>
<dbReference type="SMART" id="SM00033">
    <property type="entry name" value="CH"/>
    <property type="match status" value="2"/>
</dbReference>
<dbReference type="PROSITE" id="PS50021">
    <property type="entry name" value="CH"/>
    <property type="match status" value="2"/>
</dbReference>
<keyword evidence="4 7" id="KW-0067">ATP-binding</keyword>
<evidence type="ECO:0000256" key="1">
    <source>
        <dbReference type="ARBA" id="ARBA00010899"/>
    </source>
</evidence>
<protein>
    <submittedName>
        <fullName evidence="11">Kinesin family member C2/C3</fullName>
    </submittedName>
</protein>
<dbReference type="GO" id="GO:0016887">
    <property type="term" value="F:ATP hydrolysis activity"/>
    <property type="evidence" value="ECO:0007669"/>
    <property type="project" value="UniProtKB-ARBA"/>
</dbReference>
<dbReference type="PANTHER" id="PTHR47972:SF12">
    <property type="entry name" value="KINESIN-LIKE PROTEIN KIN-14H"/>
    <property type="match status" value="1"/>
</dbReference>
<dbReference type="PRINTS" id="PR00380">
    <property type="entry name" value="KINESINHEAVY"/>
</dbReference>
<evidence type="ECO:0000256" key="7">
    <source>
        <dbReference type="PROSITE-ProRule" id="PRU00283"/>
    </source>
</evidence>
<feature type="compositionally biased region" description="Polar residues" evidence="8">
    <location>
        <begin position="1369"/>
        <end position="1381"/>
    </location>
</feature>
<feature type="compositionally biased region" description="Basic and acidic residues" evidence="8">
    <location>
        <begin position="1327"/>
        <end position="1337"/>
    </location>
</feature>
<accession>A0A4D6MCD5</accession>
<sequence>MATEPALTFSLASVVQEVLQQHASRLDANSASRKTEETSLRRYEAAGWLRKTVGVVRGKDLPAEPSEGDFRIGLRSGIILCSVLNKIQPGTVKVLEKPSDSVIVPDGGTSTYQYQENIKNFLVAMEDMGLPTFGVSDLEQGGNSERVVNCVLELKSYAERKVGGGSGSGKYSGVANAKPPMSGKPITRKNSEPFMKCMITVPSGDRDGGYMSDPGQDRSERASFSLNSMVRQYLSDKNPEEILSAVESLLSKVMEECEHHMQIRCKMYKTTGEDKAPSETVCSILEAASINEMVKETEDEPAVEEEHDDLQDKNDVKDEQDVRDEQNVKVERDIQDEHKEQNKREEIYEKMCNEHEKREHEKSIHKISISKQQNIVARQNRSIQELKNIVHQTKLGMQLMQSEHQKEIINLNFFGSGSSIHALLHSQKMATEPALTFSLASVVQEVLQQHASRLDANSASRKTEETSLRRYEAAGWLRKTVGVVRGKDLPAEPSEGDFRIGLRSGIILCSVLNKIQPGTVKVLEKPSDSVIVPDGGTSTYQYQENIKNFLVAMEDMGLPTFGVSDLEQGGNSERVVNCVLELKSYAERKVGGGSGSGKYSGVANAKPPMSGKPITRKNSEPFMKCMITVPSGDRDGGYMSDPGQDRSERASFSLNSMVRQYLSDKNPEEILSAVESLLSKVMEECEHHMQIRCKMYKTTGEDKAPSETVCSILEAASINEMVKETEDEPAVEEEHDDLQDKNDVKDEQDVRDEQNVKVERDIQDEHKEQNKREEIYEKMCNEHEKREHEKSIHKISISKQQNIVARQNRSIQELKNIVHQTKLGMQLMQSEHQKEIINLSKHLYSLTCAASGYHKVLEENRKLYNVVQDLKGNIRVYCRVRPFLGGQPSHYSSVGNVEDGSISIITPSKYGKEGKKTFNFNRAFGPSATQGEVFADTQPLIRSVLDGYNVCIFAYGQTGSGKTFTMSGPDELNDETIGVNYRALGDLFYLSDQRKDTISYEISVQMLEIYNEQVRDLLTPDAANKRYPFFHNIQTVIYIYLYAMLNIYIRNSSLNGINVPDANLVRVSCTSDVISLMNLGHKNRAVGSTAMNDRSSRSHSCLTVHVQGKNLTSGGTVRGSMHLVDLAGSERADKTEATGDRLKEAQHINKSLSALGDVISALAQKSPHVPYRNSKLTQLLQDSLGGQAKTLMFVHISPEAEALGETLSTLKFAERVSTVELGAARVNKDSSDVKELKEQIASLKAALARKEGEAEQFNNGGNETPKHKSYASSPPVTRPSSGGSRKLSKDDSSSLDDQKHVASTLKSQSIDLHDMGANSPQWQPVTSERKEEDKESISGDWGDNKISMNRNDSITSDDSVVGAWEVESKQSSPRLSPTFLSEPSKISLDNSSHKKDNQDNEELQRPSFDMTTTDESDEHEIATVTSDSSESDLHWPPQIPKPITISSGLGIKAKKKTNLRSIKNSDSRSMIPSFIPAPVPVNVPVPVPVSSRKQQPSPVTQGRKLPGSSDVRRRFGNSAK</sequence>
<dbReference type="Gene3D" id="1.10.418.10">
    <property type="entry name" value="Calponin-like domain"/>
    <property type="match status" value="2"/>
</dbReference>
<dbReference type="GO" id="GO:0005524">
    <property type="term" value="F:ATP binding"/>
    <property type="evidence" value="ECO:0007669"/>
    <property type="project" value="UniProtKB-UniRule"/>
</dbReference>
<feature type="region of interest" description="Disordered" evidence="8">
    <location>
        <begin position="596"/>
        <end position="617"/>
    </location>
</feature>
<feature type="domain" description="Calponin-homology (CH)" evidence="9">
    <location>
        <begin position="39"/>
        <end position="159"/>
    </location>
</feature>
<dbReference type="GO" id="GO:0003777">
    <property type="term" value="F:microtubule motor activity"/>
    <property type="evidence" value="ECO:0007669"/>
    <property type="project" value="InterPro"/>
</dbReference>
<reference evidence="11 12" key="1">
    <citation type="submission" date="2019-04" db="EMBL/GenBank/DDBJ databases">
        <title>An improved genome assembly and genetic linkage map for asparagus bean, Vigna unguiculata ssp. sesquipedialis.</title>
        <authorList>
            <person name="Xia Q."/>
            <person name="Zhang R."/>
            <person name="Dong Y."/>
        </authorList>
    </citation>
    <scope>NUCLEOTIDE SEQUENCE [LARGE SCALE GENOMIC DNA]</scope>
    <source>
        <tissue evidence="11">Leaf</tissue>
    </source>
</reference>
<name>A0A4D6MCD5_VIGUN</name>
<dbReference type="InterPro" id="IPR001752">
    <property type="entry name" value="Kinesin_motor_dom"/>
</dbReference>
<evidence type="ECO:0000256" key="6">
    <source>
        <dbReference type="ARBA" id="ARBA00023175"/>
    </source>
</evidence>
<feature type="region of interest" description="Disordered" evidence="8">
    <location>
        <begin position="168"/>
        <end position="189"/>
    </location>
</feature>
<dbReference type="CDD" id="cd21203">
    <property type="entry name" value="CH_AtKIN14-like"/>
    <property type="match status" value="2"/>
</dbReference>
<feature type="compositionally biased region" description="Acidic residues" evidence="8">
    <location>
        <begin position="297"/>
        <end position="309"/>
    </location>
</feature>
<feature type="region of interest" description="Disordered" evidence="8">
    <location>
        <begin position="724"/>
        <end position="753"/>
    </location>
</feature>
<feature type="compositionally biased region" description="Basic and acidic residues" evidence="8">
    <location>
        <begin position="1287"/>
        <end position="1300"/>
    </location>
</feature>
<feature type="compositionally biased region" description="Basic and acidic residues" evidence="8">
    <location>
        <begin position="310"/>
        <end position="325"/>
    </location>
</feature>
<dbReference type="SMART" id="SM00129">
    <property type="entry name" value="KISc"/>
    <property type="match status" value="1"/>
</dbReference>
<organism evidence="11 12">
    <name type="scientific">Vigna unguiculata</name>
    <name type="common">Cowpea</name>
    <dbReference type="NCBI Taxonomy" id="3917"/>
    <lineage>
        <taxon>Eukaryota</taxon>
        <taxon>Viridiplantae</taxon>
        <taxon>Streptophyta</taxon>
        <taxon>Embryophyta</taxon>
        <taxon>Tracheophyta</taxon>
        <taxon>Spermatophyta</taxon>
        <taxon>Magnoliopsida</taxon>
        <taxon>eudicotyledons</taxon>
        <taxon>Gunneridae</taxon>
        <taxon>Pentapetalae</taxon>
        <taxon>rosids</taxon>
        <taxon>fabids</taxon>
        <taxon>Fabales</taxon>
        <taxon>Fabaceae</taxon>
        <taxon>Papilionoideae</taxon>
        <taxon>50 kb inversion clade</taxon>
        <taxon>NPAAA clade</taxon>
        <taxon>indigoferoid/millettioid clade</taxon>
        <taxon>Phaseoleae</taxon>
        <taxon>Vigna</taxon>
    </lineage>
</organism>
<feature type="compositionally biased region" description="Polar residues" evidence="8">
    <location>
        <begin position="1270"/>
        <end position="1279"/>
    </location>
</feature>
<keyword evidence="5" id="KW-0175">Coiled coil</keyword>
<dbReference type="InterPro" id="IPR027640">
    <property type="entry name" value="Kinesin-like_fam"/>
</dbReference>
<evidence type="ECO:0000313" key="11">
    <source>
        <dbReference type="EMBL" id="QCD98430.1"/>
    </source>
</evidence>
<dbReference type="PROSITE" id="PS00411">
    <property type="entry name" value="KINESIN_MOTOR_1"/>
    <property type="match status" value="1"/>
</dbReference>
<dbReference type="CDD" id="cd01366">
    <property type="entry name" value="KISc_C_terminal"/>
    <property type="match status" value="1"/>
</dbReference>
<dbReference type="Proteomes" id="UP000501690">
    <property type="component" value="Linkage Group LG6"/>
</dbReference>
<feature type="compositionally biased region" description="Polar residues" evidence="8">
    <location>
        <begin position="1461"/>
        <end position="1470"/>
    </location>
</feature>
<dbReference type="EMBL" id="CP039350">
    <property type="protein sequence ID" value="QCD98430.1"/>
    <property type="molecule type" value="Genomic_DNA"/>
</dbReference>
<feature type="compositionally biased region" description="Acidic residues" evidence="8">
    <location>
        <begin position="725"/>
        <end position="737"/>
    </location>
</feature>
<dbReference type="GO" id="GO:0008017">
    <property type="term" value="F:microtubule binding"/>
    <property type="evidence" value="ECO:0007669"/>
    <property type="project" value="InterPro"/>
</dbReference>
<proteinExistence type="inferred from homology"/>
<evidence type="ECO:0000256" key="5">
    <source>
        <dbReference type="ARBA" id="ARBA00023054"/>
    </source>
</evidence>
<dbReference type="FunFam" id="3.40.850.10:FF:000045">
    <property type="entry name" value="Kinesin-like protein KIN-14I isoform A"/>
    <property type="match status" value="1"/>
</dbReference>
<dbReference type="SUPFAM" id="SSF52540">
    <property type="entry name" value="P-loop containing nucleoside triphosphate hydrolases"/>
    <property type="match status" value="1"/>
</dbReference>
<evidence type="ECO:0000256" key="8">
    <source>
        <dbReference type="SAM" id="MobiDB-lite"/>
    </source>
</evidence>
<dbReference type="InterPro" id="IPR036961">
    <property type="entry name" value="Kinesin_motor_dom_sf"/>
</dbReference>